<reference evidence="15 16" key="1">
    <citation type="submission" date="2018-06" db="EMBL/GenBank/DDBJ databases">
        <authorList>
            <consortium name="Pathogen Informatics"/>
            <person name="Doyle S."/>
        </authorList>
    </citation>
    <scope>NUCLEOTIDE SEQUENCE [LARGE SCALE GENOMIC DNA]</scope>
    <source>
        <strain evidence="15 16">NCTC4824</strain>
    </source>
</reference>
<name>A0A2X4W506_LEDLE</name>
<dbReference type="InterPro" id="IPR013013">
    <property type="entry name" value="PTS_EIIC_1"/>
</dbReference>
<dbReference type="Pfam" id="PF02378">
    <property type="entry name" value="PTS_EIIC"/>
    <property type="match status" value="1"/>
</dbReference>
<dbReference type="PROSITE" id="PS51103">
    <property type="entry name" value="PTS_EIIC_TYPE_1"/>
    <property type="match status" value="1"/>
</dbReference>
<dbReference type="PANTHER" id="PTHR30009">
    <property type="entry name" value="CYTOCHROME C-TYPE SYNTHESIS PROTEIN AND PTS TRANSMEMBRANE COMPONENT"/>
    <property type="match status" value="1"/>
</dbReference>
<feature type="transmembrane region" description="Helical" evidence="12">
    <location>
        <begin position="291"/>
        <end position="309"/>
    </location>
</feature>
<organism evidence="15 16">
    <name type="scientific">Lederbergia lenta</name>
    <name type="common">Bacillus lentus</name>
    <dbReference type="NCBI Taxonomy" id="1467"/>
    <lineage>
        <taxon>Bacteria</taxon>
        <taxon>Bacillati</taxon>
        <taxon>Bacillota</taxon>
        <taxon>Bacilli</taxon>
        <taxon>Bacillales</taxon>
        <taxon>Bacillaceae</taxon>
        <taxon>Lederbergia</taxon>
    </lineage>
</organism>
<dbReference type="InterPro" id="IPR011301">
    <property type="entry name" value="PTS_Mal/Glc-sp_IIBC_component"/>
</dbReference>
<dbReference type="NCBIfam" id="TIGR02004">
    <property type="entry name" value="PTS-IIBC-malX"/>
    <property type="match status" value="1"/>
</dbReference>
<evidence type="ECO:0000259" key="14">
    <source>
        <dbReference type="PROSITE" id="PS51103"/>
    </source>
</evidence>
<dbReference type="NCBIfam" id="TIGR00826">
    <property type="entry name" value="EIIB_glc"/>
    <property type="match status" value="1"/>
</dbReference>
<evidence type="ECO:0000313" key="16">
    <source>
        <dbReference type="Proteomes" id="UP000249134"/>
    </source>
</evidence>
<dbReference type="GO" id="GO:0090564">
    <property type="term" value="F:protein-phosphocysteine-glucose phosphotransferase system transporter activity"/>
    <property type="evidence" value="ECO:0007669"/>
    <property type="project" value="TreeGrafter"/>
</dbReference>
<dbReference type="CDD" id="cd00212">
    <property type="entry name" value="PTS_IIB_glc"/>
    <property type="match status" value="1"/>
</dbReference>
<evidence type="ECO:0000256" key="12">
    <source>
        <dbReference type="SAM" id="Phobius"/>
    </source>
</evidence>
<dbReference type="KEGG" id="blen:NCTC4824_00542"/>
<dbReference type="GO" id="GO:0005886">
    <property type="term" value="C:plasma membrane"/>
    <property type="evidence" value="ECO:0007669"/>
    <property type="project" value="UniProtKB-SubCell"/>
</dbReference>
<keyword evidence="6" id="KW-0598">Phosphotransferase system</keyword>
<gene>
    <name evidence="15" type="primary">ptsG_1</name>
    <name evidence="15" type="ORF">NCTC4824_00542</name>
</gene>
<dbReference type="STRING" id="1348624.GCA_001591545_02666"/>
<dbReference type="Proteomes" id="UP000249134">
    <property type="component" value="Chromosome 1"/>
</dbReference>
<dbReference type="PROSITE" id="PS01035">
    <property type="entry name" value="PTS_EIIB_TYPE_1_CYS"/>
    <property type="match status" value="1"/>
</dbReference>
<evidence type="ECO:0000256" key="3">
    <source>
        <dbReference type="ARBA" id="ARBA00022475"/>
    </source>
</evidence>
<feature type="transmembrane region" description="Helical" evidence="12">
    <location>
        <begin position="62"/>
        <end position="84"/>
    </location>
</feature>
<sequence length="520" mass="56384">MKKKKSAKSQLWEFFQGLGKTFMLPVALLAFMGLILGIGSSFTSPSTIEAFPFLGNSVLQVIFSFMSTIGGFAFTYLPVLFAMAIPMGLVRYEKGVAAFSGFVGYVIMHLSINFYLAETGKLVDAEQMRQAGQGMVMGIQTIEMGVLGGIIAGIIVYLLHNRFYDIKLPDAFAFFGGARFVPIVTAITMSVVGIIIPMIWPIFAIGIAGIGTIINKSGIFGPFLFGAGERFLLPFGLHHILVAMIRFTEAGGTEVVNGQTISGALNIFYAQLQGGAPISPSATAFLSQGKMPTFMFGLPAVALAIYHTARPENRKKIKGLLISGVIATFVTGITEPIEFLFLFVAPALFVIHAFLTGLGFMVMSLLNVTIGNTDGGILDFLIFGIMQGFKTKWYLVLVVGAIWFAIYYIVFRYAIVKFNIKTPGREIANPEDKDTPVTKKGSSYNAEKVLSALGGKENIHSLDNCVTRLRLVVEDMGKVDEKILKEECGALGVVKLDEHNVQVVIGPQVGLLKSQIEKIS</sequence>
<dbReference type="Pfam" id="PF00367">
    <property type="entry name" value="PTS_EIIB"/>
    <property type="match status" value="1"/>
</dbReference>
<keyword evidence="9 12" id="KW-1133">Transmembrane helix</keyword>
<dbReference type="InterPro" id="IPR001996">
    <property type="entry name" value="PTS_IIB_1"/>
</dbReference>
<evidence type="ECO:0000256" key="9">
    <source>
        <dbReference type="ARBA" id="ARBA00022989"/>
    </source>
</evidence>
<proteinExistence type="predicted"/>
<dbReference type="InterPro" id="IPR050429">
    <property type="entry name" value="PTS_Glucose_EIICBA"/>
</dbReference>
<keyword evidence="7 12" id="KW-0812">Transmembrane</keyword>
<keyword evidence="8" id="KW-0418">Kinase</keyword>
<keyword evidence="16" id="KW-1185">Reference proteome</keyword>
<comment type="subcellular location">
    <subcellularLocation>
        <location evidence="1">Cell membrane</location>
        <topology evidence="1">Multi-pass membrane protein</topology>
    </subcellularLocation>
</comment>
<dbReference type="InterPro" id="IPR036878">
    <property type="entry name" value="Glu_permease_IIB"/>
</dbReference>
<keyword evidence="4" id="KW-0762">Sugar transport</keyword>
<keyword evidence="2" id="KW-0813">Transport</keyword>
<dbReference type="GO" id="GO:1904659">
    <property type="term" value="P:D-glucose transmembrane transport"/>
    <property type="evidence" value="ECO:0007669"/>
    <property type="project" value="TreeGrafter"/>
</dbReference>
<evidence type="ECO:0000256" key="8">
    <source>
        <dbReference type="ARBA" id="ARBA00022777"/>
    </source>
</evidence>
<feature type="transmembrane region" description="Helical" evidence="12">
    <location>
        <begin position="316"/>
        <end position="333"/>
    </location>
</feature>
<feature type="domain" description="PTS EIIB type-1" evidence="13">
    <location>
        <begin position="443"/>
        <end position="520"/>
    </location>
</feature>
<evidence type="ECO:0000256" key="4">
    <source>
        <dbReference type="ARBA" id="ARBA00022597"/>
    </source>
</evidence>
<feature type="transmembrane region" description="Helical" evidence="12">
    <location>
        <begin position="137"/>
        <end position="159"/>
    </location>
</feature>
<dbReference type="SUPFAM" id="SSF55604">
    <property type="entry name" value="Glucose permease domain IIB"/>
    <property type="match status" value="1"/>
</dbReference>
<keyword evidence="10 12" id="KW-0472">Membrane</keyword>
<feature type="domain" description="PTS EIIC type-1" evidence="14">
    <location>
        <begin position="9"/>
        <end position="427"/>
    </location>
</feature>
<dbReference type="NCBIfam" id="NF007509">
    <property type="entry name" value="PRK10110.1"/>
    <property type="match status" value="1"/>
</dbReference>
<dbReference type="EMBL" id="LS483476">
    <property type="protein sequence ID" value="SQI52680.1"/>
    <property type="molecule type" value="Genomic_DNA"/>
</dbReference>
<evidence type="ECO:0000256" key="11">
    <source>
        <dbReference type="PROSITE-ProRule" id="PRU00421"/>
    </source>
</evidence>
<evidence type="ECO:0000256" key="10">
    <source>
        <dbReference type="ARBA" id="ARBA00023136"/>
    </source>
</evidence>
<evidence type="ECO:0000256" key="7">
    <source>
        <dbReference type="ARBA" id="ARBA00022692"/>
    </source>
</evidence>
<dbReference type="GO" id="GO:0008982">
    <property type="term" value="F:protein-N(PI)-phosphohistidine-sugar phosphotransferase activity"/>
    <property type="evidence" value="ECO:0007669"/>
    <property type="project" value="InterPro"/>
</dbReference>
<dbReference type="Gene3D" id="3.30.1360.60">
    <property type="entry name" value="Glucose permease domain IIB"/>
    <property type="match status" value="1"/>
</dbReference>
<evidence type="ECO:0000256" key="5">
    <source>
        <dbReference type="ARBA" id="ARBA00022679"/>
    </source>
</evidence>
<feature type="transmembrane region" description="Helical" evidence="12">
    <location>
        <begin position="171"/>
        <end position="196"/>
    </location>
</feature>
<dbReference type="InterPro" id="IPR003352">
    <property type="entry name" value="PTS_EIIC"/>
</dbReference>
<keyword evidence="3" id="KW-1003">Cell membrane</keyword>
<feature type="active site" description="Phosphocysteine intermediate; for EIIB activity" evidence="11">
    <location>
        <position position="465"/>
    </location>
</feature>
<feature type="transmembrane region" description="Helical" evidence="12">
    <location>
        <begin position="339"/>
        <end position="358"/>
    </location>
</feature>
<accession>A0A2X4W506</accession>
<feature type="transmembrane region" description="Helical" evidence="12">
    <location>
        <begin position="96"/>
        <end position="117"/>
    </location>
</feature>
<dbReference type="GO" id="GO:0009401">
    <property type="term" value="P:phosphoenolpyruvate-dependent sugar phosphotransferase system"/>
    <property type="evidence" value="ECO:0007669"/>
    <property type="project" value="UniProtKB-KW"/>
</dbReference>
<evidence type="ECO:0000256" key="6">
    <source>
        <dbReference type="ARBA" id="ARBA00022683"/>
    </source>
</evidence>
<keyword evidence="5" id="KW-0808">Transferase</keyword>
<dbReference type="RefSeq" id="WP_066142785.1">
    <property type="nucleotide sequence ID" value="NZ_CBCSGM010000002.1"/>
</dbReference>
<evidence type="ECO:0000259" key="13">
    <source>
        <dbReference type="PROSITE" id="PS51098"/>
    </source>
</evidence>
<dbReference type="AlphaFoldDB" id="A0A2X4W506"/>
<feature type="transmembrane region" description="Helical" evidence="12">
    <location>
        <begin position="21"/>
        <end position="42"/>
    </location>
</feature>
<feature type="transmembrane region" description="Helical" evidence="12">
    <location>
        <begin position="393"/>
        <end position="415"/>
    </location>
</feature>
<protein>
    <submittedName>
        <fullName evidence="15">PTS system, glucose-specific enzyme II, ABC component</fullName>
    </submittedName>
</protein>
<dbReference type="PROSITE" id="PS51098">
    <property type="entry name" value="PTS_EIIB_TYPE_1"/>
    <property type="match status" value="1"/>
</dbReference>
<evidence type="ECO:0000256" key="2">
    <source>
        <dbReference type="ARBA" id="ARBA00022448"/>
    </source>
</evidence>
<evidence type="ECO:0000256" key="1">
    <source>
        <dbReference type="ARBA" id="ARBA00004651"/>
    </source>
</evidence>
<dbReference type="GO" id="GO:0016301">
    <property type="term" value="F:kinase activity"/>
    <property type="evidence" value="ECO:0007669"/>
    <property type="project" value="UniProtKB-KW"/>
</dbReference>
<evidence type="ECO:0000313" key="15">
    <source>
        <dbReference type="EMBL" id="SQI52680.1"/>
    </source>
</evidence>
<dbReference type="InterPro" id="IPR018113">
    <property type="entry name" value="PTrfase_EIIB_Cys"/>
</dbReference>
<dbReference type="PANTHER" id="PTHR30009:SF20">
    <property type="entry name" value="PTS SYSTEM GLUCOSE-SPECIFIC EIICB COMPONENT-RELATED"/>
    <property type="match status" value="1"/>
</dbReference>